<evidence type="ECO:0000313" key="2">
    <source>
        <dbReference type="EMBL" id="EEX68622.1"/>
    </source>
</evidence>
<name>C9KNJ8_9FIRM</name>
<dbReference type="PATRIC" id="fig|500635.8.peg.1398"/>
<dbReference type="InterPro" id="IPR043748">
    <property type="entry name" value="DUF5693"/>
</dbReference>
<dbReference type="EMBL" id="ABWK02000017">
    <property type="protein sequence ID" value="EEX68622.1"/>
    <property type="molecule type" value="Genomic_DNA"/>
</dbReference>
<organism evidence="2 3">
    <name type="scientific">Mitsuokella multacida DSM 20544</name>
    <dbReference type="NCBI Taxonomy" id="500635"/>
    <lineage>
        <taxon>Bacteria</taxon>
        <taxon>Bacillati</taxon>
        <taxon>Bacillota</taxon>
        <taxon>Negativicutes</taxon>
        <taxon>Selenomonadales</taxon>
        <taxon>Selenomonadaceae</taxon>
        <taxon>Mitsuokella</taxon>
    </lineage>
</organism>
<keyword evidence="1" id="KW-0472">Membrane</keyword>
<protein>
    <submittedName>
        <fullName evidence="2">Uncharacterized protein</fullName>
    </submittedName>
</protein>
<reference evidence="2" key="1">
    <citation type="submission" date="2009-09" db="EMBL/GenBank/DDBJ databases">
        <authorList>
            <person name="Weinstock G."/>
            <person name="Sodergren E."/>
            <person name="Clifton S."/>
            <person name="Fulton L."/>
            <person name="Fulton B."/>
            <person name="Courtney L."/>
            <person name="Fronick C."/>
            <person name="Harrison M."/>
            <person name="Strong C."/>
            <person name="Farmer C."/>
            <person name="Delahaunty K."/>
            <person name="Markovic C."/>
            <person name="Hall O."/>
            <person name="Minx P."/>
            <person name="Tomlinson C."/>
            <person name="Mitreva M."/>
            <person name="Nelson J."/>
            <person name="Hou S."/>
            <person name="Wollam A."/>
            <person name="Pepin K.H."/>
            <person name="Johnson M."/>
            <person name="Bhonagiri V."/>
            <person name="Nash W.E."/>
            <person name="Warren W."/>
            <person name="Chinwalla A."/>
            <person name="Mardis E.R."/>
            <person name="Wilson R.K."/>
        </authorList>
    </citation>
    <scope>NUCLEOTIDE SEQUENCE [LARGE SCALE GENOMIC DNA]</scope>
    <source>
        <strain evidence="2">DSM 20544</strain>
    </source>
</reference>
<proteinExistence type="predicted"/>
<dbReference type="RefSeq" id="WP_005841463.1">
    <property type="nucleotide sequence ID" value="NZ_GG697142.2"/>
</dbReference>
<dbReference type="eggNOG" id="ENOG502Z8QQ">
    <property type="taxonomic scope" value="Bacteria"/>
</dbReference>
<feature type="transmembrane region" description="Helical" evidence="1">
    <location>
        <begin position="397"/>
        <end position="413"/>
    </location>
</feature>
<evidence type="ECO:0000313" key="3">
    <source>
        <dbReference type="Proteomes" id="UP000003671"/>
    </source>
</evidence>
<feature type="transmembrane region" description="Helical" evidence="1">
    <location>
        <begin position="618"/>
        <end position="640"/>
    </location>
</feature>
<feature type="transmembrane region" description="Helical" evidence="1">
    <location>
        <begin position="452"/>
        <end position="474"/>
    </location>
</feature>
<evidence type="ECO:0000256" key="1">
    <source>
        <dbReference type="SAM" id="Phobius"/>
    </source>
</evidence>
<feature type="transmembrane region" description="Helical" evidence="1">
    <location>
        <begin position="652"/>
        <end position="672"/>
    </location>
</feature>
<dbReference type="GeneID" id="93481685"/>
<feature type="transmembrane region" description="Helical" evidence="1">
    <location>
        <begin position="419"/>
        <end position="440"/>
    </location>
</feature>
<comment type="caution">
    <text evidence="2">The sequence shown here is derived from an EMBL/GenBank/DDBJ whole genome shotgun (WGS) entry which is preliminary data.</text>
</comment>
<gene>
    <name evidence="2" type="ORF">MITSMUL_04688</name>
</gene>
<accession>C9KNJ8</accession>
<keyword evidence="3" id="KW-1185">Reference proteome</keyword>
<sequence length="693" mass="76790">MKVFKYNRWLVLVIVIGLLAALAISFQRNAVERANRQVDLAIDYEGLQELAQREGLPESVVLEKAKEAGISSLAVYETTFKKLNDNGKAAAIDGSKILESYHAGTLEDPSWRQLVASGKINGKEVYVVGHDPQTYKEVKEDLLRRLGSDRVTVLQVGNEEVLAVKAHYDSFLKMNLGMPTDEMKAVNDAGFHVLARPSNYENCTPDDVKAVFARLDGFDVSEIVFSGQQSLGAPKALQTTIDEMKERQINLGLIEAVTQLQFYKQDGMEEIAKGLGYDHVARLYSIPKDEQPKLKIDTAVERWSNTDEERNIRIDLLRIYDKPSPNMSLMETNMKYFQETHDKLVAHGYTIGKAGTFESYNASKVLRAIVMLGVAAAGVLYLSLVIPRLNARTRYQYILFVVFGLLAAVPVLMGNGSKIRVVAALASANVFPAIAVIFQLDRVRAYKEKARIALPRLIVTAAIALFVTGALSYIGAAYLSASLADTQYFLEFNIFRGIKLTFVLPLILVGIAFLQRFDIFDGRMDDTEGVVEQLKRILDMPVKVKTLLVMFVVLVAGVVFVARSGHTSGMPVSQTELRFRAFLEQAFYARPRTKELMIGHPAFMLAAMAALRKWPTMVFFALVLVATIGQGSMVETFAHMRTPVYMSFMRGIGGIVLGAGIGAVAMILVELWQAVMARARKANAAEKKESKAD</sequence>
<keyword evidence="1" id="KW-0812">Transmembrane</keyword>
<feature type="transmembrane region" description="Helical" evidence="1">
    <location>
        <begin position="494"/>
        <end position="514"/>
    </location>
</feature>
<feature type="transmembrane region" description="Helical" evidence="1">
    <location>
        <begin position="365"/>
        <end position="385"/>
    </location>
</feature>
<keyword evidence="1" id="KW-1133">Transmembrane helix</keyword>
<dbReference type="Pfam" id="PF18949">
    <property type="entry name" value="DUF5693"/>
    <property type="match status" value="1"/>
</dbReference>
<feature type="transmembrane region" description="Helical" evidence="1">
    <location>
        <begin position="596"/>
        <end position="611"/>
    </location>
</feature>
<feature type="transmembrane region" description="Helical" evidence="1">
    <location>
        <begin position="544"/>
        <end position="562"/>
    </location>
</feature>
<dbReference type="Proteomes" id="UP000003671">
    <property type="component" value="Unassembled WGS sequence"/>
</dbReference>
<dbReference type="AlphaFoldDB" id="C9KNJ8"/>
<dbReference type="STRING" id="500635.MITSMUL_04688"/>
<dbReference type="HOGENOM" id="CLU_023389_0_0_9"/>